<keyword evidence="2" id="KW-1185">Reference proteome</keyword>
<accession>A0ABY7ERI6</accession>
<gene>
    <name evidence="1" type="ORF">MAR_026787</name>
</gene>
<name>A0ABY7ERI6_MYAAR</name>
<proteinExistence type="predicted"/>
<organism evidence="1 2">
    <name type="scientific">Mya arenaria</name>
    <name type="common">Soft-shell clam</name>
    <dbReference type="NCBI Taxonomy" id="6604"/>
    <lineage>
        <taxon>Eukaryota</taxon>
        <taxon>Metazoa</taxon>
        <taxon>Spiralia</taxon>
        <taxon>Lophotrochozoa</taxon>
        <taxon>Mollusca</taxon>
        <taxon>Bivalvia</taxon>
        <taxon>Autobranchia</taxon>
        <taxon>Heteroconchia</taxon>
        <taxon>Euheterodonta</taxon>
        <taxon>Imparidentia</taxon>
        <taxon>Neoheterodontei</taxon>
        <taxon>Myida</taxon>
        <taxon>Myoidea</taxon>
        <taxon>Myidae</taxon>
        <taxon>Mya</taxon>
    </lineage>
</organism>
<protein>
    <submittedName>
        <fullName evidence="1">Uncharacterized protein</fullName>
    </submittedName>
</protein>
<sequence length="133" mass="15275">MGGSNSSHVLTSDDVVDKIRPFRNDLSDLDRRLFNFAKFQVVENSSRMDESELFLDFENRDAIIVKPDGCARPKSRMFVGYDHKDDPKMIWEELSLWRRAKAFIVRGIQAIVRHLPDVLAIGAKTALKAISFY</sequence>
<dbReference type="EMBL" id="CP111019">
    <property type="protein sequence ID" value="WAR12607.1"/>
    <property type="molecule type" value="Genomic_DNA"/>
</dbReference>
<reference evidence="1" key="1">
    <citation type="submission" date="2022-11" db="EMBL/GenBank/DDBJ databases">
        <title>Centuries of genome instability and evolution in soft-shell clam transmissible cancer (bioRxiv).</title>
        <authorList>
            <person name="Hart S.F.M."/>
            <person name="Yonemitsu M.A."/>
            <person name="Giersch R.M."/>
            <person name="Beal B.F."/>
            <person name="Arriagada G."/>
            <person name="Davis B.W."/>
            <person name="Ostrander E.A."/>
            <person name="Goff S.P."/>
            <person name="Metzger M.J."/>
        </authorList>
    </citation>
    <scope>NUCLEOTIDE SEQUENCE</scope>
    <source>
        <strain evidence="1">MELC-2E11</strain>
        <tissue evidence="1">Siphon/mantle</tissue>
    </source>
</reference>
<dbReference type="Proteomes" id="UP001164746">
    <property type="component" value="Chromosome 8"/>
</dbReference>
<evidence type="ECO:0000313" key="2">
    <source>
        <dbReference type="Proteomes" id="UP001164746"/>
    </source>
</evidence>
<evidence type="ECO:0000313" key="1">
    <source>
        <dbReference type="EMBL" id="WAR12607.1"/>
    </source>
</evidence>